<accession>A0A2S9Y0F8</accession>
<proteinExistence type="predicted"/>
<dbReference type="OrthoDB" id="196786at2"/>
<dbReference type="Proteomes" id="UP000238823">
    <property type="component" value="Unassembled WGS sequence"/>
</dbReference>
<gene>
    <name evidence="2" type="ORF">ENSA7_65500</name>
</gene>
<dbReference type="Pfam" id="PF13145">
    <property type="entry name" value="Rotamase_2"/>
    <property type="match status" value="1"/>
</dbReference>
<feature type="domain" description="PpiC" evidence="1">
    <location>
        <begin position="114"/>
        <end position="238"/>
    </location>
</feature>
<dbReference type="RefSeq" id="WP_106093378.1">
    <property type="nucleotide sequence ID" value="NZ_PVNL01000124.1"/>
</dbReference>
<protein>
    <recommendedName>
        <fullName evidence="1">PpiC domain-containing protein</fullName>
    </recommendedName>
</protein>
<evidence type="ECO:0000313" key="2">
    <source>
        <dbReference type="EMBL" id="PRP98607.1"/>
    </source>
</evidence>
<organism evidence="2 3">
    <name type="scientific">Enhygromyxa salina</name>
    <dbReference type="NCBI Taxonomy" id="215803"/>
    <lineage>
        <taxon>Bacteria</taxon>
        <taxon>Pseudomonadati</taxon>
        <taxon>Myxococcota</taxon>
        <taxon>Polyangia</taxon>
        <taxon>Nannocystales</taxon>
        <taxon>Nannocystaceae</taxon>
        <taxon>Enhygromyxa</taxon>
    </lineage>
</organism>
<dbReference type="PANTHER" id="PTHR47245">
    <property type="entry name" value="PEPTIDYLPROLYL ISOMERASE"/>
    <property type="match status" value="1"/>
</dbReference>
<dbReference type="AlphaFoldDB" id="A0A2S9Y0F8"/>
<sequence length="274" mass="30892">MSARPWYREPLLHFAVAGVALFGLYELVRPAPVGETIVVSADTLARIHDQQARRLGREPTADERDAAIREWADAEMLYREARALGLDRGDPIVRRRLVQKLAFLFEEVDDPPEPSDAQLEQWIKDHADRFEQAPRFGLVHVFVPSSSRVVPEAKLVELEQALADGADPATLGEGFALGQVLQPKTVVELNRSFGPEFGDSVGALPELGWHRIRSLYGWHLVHVEERLPGRLASVDEVRGQARQGVLNEARERARQRAMDELRDRYQLEIEGEGE</sequence>
<evidence type="ECO:0000259" key="1">
    <source>
        <dbReference type="Pfam" id="PF13145"/>
    </source>
</evidence>
<name>A0A2S9Y0F8_9BACT</name>
<reference evidence="2 3" key="1">
    <citation type="submission" date="2018-03" db="EMBL/GenBank/DDBJ databases">
        <title>Draft Genome Sequences of the Obligatory Marine Myxobacteria Enhygromyxa salina SWB007.</title>
        <authorList>
            <person name="Poehlein A."/>
            <person name="Moghaddam J.A."/>
            <person name="Harms H."/>
            <person name="Alanjari M."/>
            <person name="Koenig G.M."/>
            <person name="Daniel R."/>
            <person name="Schaeberle T.F."/>
        </authorList>
    </citation>
    <scope>NUCLEOTIDE SEQUENCE [LARGE SCALE GENOMIC DNA]</scope>
    <source>
        <strain evidence="2 3">SWB007</strain>
    </source>
</reference>
<dbReference type="EMBL" id="PVNL01000124">
    <property type="protein sequence ID" value="PRP98607.1"/>
    <property type="molecule type" value="Genomic_DNA"/>
</dbReference>
<comment type="caution">
    <text evidence="2">The sequence shown here is derived from an EMBL/GenBank/DDBJ whole genome shotgun (WGS) entry which is preliminary data.</text>
</comment>
<dbReference type="InterPro" id="IPR000297">
    <property type="entry name" value="PPIase_PpiC"/>
</dbReference>
<dbReference type="GO" id="GO:0003755">
    <property type="term" value="F:peptidyl-prolyl cis-trans isomerase activity"/>
    <property type="evidence" value="ECO:0007669"/>
    <property type="project" value="InterPro"/>
</dbReference>
<dbReference type="PANTHER" id="PTHR47245:SF2">
    <property type="entry name" value="PEPTIDYL-PROLYL CIS-TRANS ISOMERASE HP_0175-RELATED"/>
    <property type="match status" value="1"/>
</dbReference>
<dbReference type="InterPro" id="IPR050245">
    <property type="entry name" value="PrsA_foldase"/>
</dbReference>
<evidence type="ECO:0000313" key="3">
    <source>
        <dbReference type="Proteomes" id="UP000238823"/>
    </source>
</evidence>